<organism evidence="11 12">
    <name type="scientific">Gadus morhua</name>
    <name type="common">Atlantic cod</name>
    <dbReference type="NCBI Taxonomy" id="8049"/>
    <lineage>
        <taxon>Eukaryota</taxon>
        <taxon>Metazoa</taxon>
        <taxon>Chordata</taxon>
        <taxon>Craniata</taxon>
        <taxon>Vertebrata</taxon>
        <taxon>Euteleostomi</taxon>
        <taxon>Actinopterygii</taxon>
        <taxon>Neopterygii</taxon>
        <taxon>Teleostei</taxon>
        <taxon>Neoteleostei</taxon>
        <taxon>Acanthomorphata</taxon>
        <taxon>Zeiogadaria</taxon>
        <taxon>Gadariae</taxon>
        <taxon>Gadiformes</taxon>
        <taxon>Gadoidei</taxon>
        <taxon>Gadidae</taxon>
        <taxon>Gadus</taxon>
    </lineage>
</organism>
<dbReference type="InterPro" id="IPR043129">
    <property type="entry name" value="ATPase_NBD"/>
</dbReference>
<dbReference type="Gene3D" id="3.30.30.30">
    <property type="match status" value="1"/>
</dbReference>
<evidence type="ECO:0000256" key="5">
    <source>
        <dbReference type="ARBA" id="ARBA00022824"/>
    </source>
</evidence>
<keyword evidence="12" id="KW-1185">Reference proteome</keyword>
<sequence length="946" mass="105821">MRRKLAVCALFCVVLAMLPSHSASVAVMSVDLGSEWMKIAIVKPGVPMEIALNSESRRKTPIAVCLKETERLFGDNALGVSVKNPKLVYRHLQSLLGKKHDNPQVGLYQKTFPEHQLLEDPVRGTPYFKYADDLNYTPEELLGMVLNYSRGLAQDFAEQPIKDAVITVPCFFNQAERRAVLKVANMAGVKVLQLINDNTAVAINYGVFRRKDIDSTPKNIMFYDMGASSTTATIVTYQTVKTKDMGVQPQVQVRGVGFDRGLGGFELDLRLRDHLAKLFNQQKKSKKDVRENHRAMAKLLKEAQRLKMVLSANAEFTAQVEGLMDDIDFKARVSRVDFEAMCADLFERVSRPVQDALATAEMTAESIEQVILVGGSTRVPKVQEVLLKAVNKEELGKNINADEAAAMGAVYQAAALSKAFKVKPFLVRDATVYPIQVEFTRETDEDGAKTVKHNKRILFQRMAPYPQRKVITFNRYTDDFSFEINYGDLAYLGEEDLGVFGSLNLTTVKLSEVGSSFLKHTDAESKGIKAHFNMDDSGVLLLDRVSHSALGETRLSPYFSYCSEYLSTNSLHACRVQEEEEVPLEAGKEEEEEEAEKKKKTEEEPEQPKEEQEAPKEAEGEEKEKKPEEAEKAPGEEEEAAQEKNDSDSGNDDAQVAFQNLFFHLFFSSLQDLTNRDLAKQERERMLNNLEAFIFETQDKLNQKEYKQAVGEEEKEKIVAKLRESSEWMDEEGYAATTKELREKLSELKTLCKALFFRVDERRKRPDRLAALTSMLNTSSYFLRSAKLIPEDDQIFTDVELKTLEKVINDTTTWKTETVAEQDKRSLAERPVLLSKDLEAKLALLDREVNYLLNKAKFAKPKAKPKAKNATSSSSEKSAKANATAEEKVIPPAATATGEEEATVKDSEALPEAAPPTEATVEGVEDSASQSKPTDDAATGMCSLAD</sequence>
<proteinExistence type="inferred from homology"/>
<evidence type="ECO:0000256" key="3">
    <source>
        <dbReference type="ARBA" id="ARBA00022729"/>
    </source>
</evidence>
<dbReference type="InterPro" id="IPR029047">
    <property type="entry name" value="HSP70_peptide-bd_sf"/>
</dbReference>
<feature type="region of interest" description="Disordered" evidence="9">
    <location>
        <begin position="580"/>
        <end position="653"/>
    </location>
</feature>
<dbReference type="Gene3D" id="1.20.1270.10">
    <property type="match status" value="1"/>
</dbReference>
<evidence type="ECO:0000256" key="4">
    <source>
        <dbReference type="ARBA" id="ARBA00022741"/>
    </source>
</evidence>
<dbReference type="Gene3D" id="3.90.640.10">
    <property type="entry name" value="Actin, Chain A, domain 4"/>
    <property type="match status" value="1"/>
</dbReference>
<dbReference type="PROSITE" id="PS01036">
    <property type="entry name" value="HSP70_3"/>
    <property type="match status" value="1"/>
</dbReference>
<gene>
    <name evidence="11" type="primary">hyou1</name>
</gene>
<keyword evidence="4" id="KW-0547">Nucleotide-binding</keyword>
<evidence type="ECO:0000313" key="12">
    <source>
        <dbReference type="Proteomes" id="UP000694546"/>
    </source>
</evidence>
<dbReference type="Ensembl" id="ENSGMOT00000044939.1">
    <property type="protein sequence ID" value="ENSGMOP00000060930.1"/>
    <property type="gene ID" value="ENSGMOG00000015921.2"/>
</dbReference>
<feature type="compositionally biased region" description="Acidic residues" evidence="9">
    <location>
        <begin position="580"/>
        <end position="594"/>
    </location>
</feature>
<feature type="compositionally biased region" description="Basic and acidic residues" evidence="9">
    <location>
        <begin position="595"/>
        <end position="647"/>
    </location>
</feature>
<keyword evidence="7" id="KW-0143">Chaperone</keyword>
<dbReference type="GO" id="GO:0140662">
    <property type="term" value="F:ATP-dependent protein folding chaperone"/>
    <property type="evidence" value="ECO:0007669"/>
    <property type="project" value="InterPro"/>
</dbReference>
<evidence type="ECO:0000256" key="7">
    <source>
        <dbReference type="ARBA" id="ARBA00023186"/>
    </source>
</evidence>
<dbReference type="SUPFAM" id="SSF100934">
    <property type="entry name" value="Heat shock protein 70kD (HSP70), C-terminal subdomain"/>
    <property type="match status" value="1"/>
</dbReference>
<keyword evidence="5" id="KW-0256">Endoplasmic reticulum</keyword>
<evidence type="ECO:0000256" key="9">
    <source>
        <dbReference type="SAM" id="MobiDB-lite"/>
    </source>
</evidence>
<dbReference type="InterPro" id="IPR013126">
    <property type="entry name" value="Hsp_70_fam"/>
</dbReference>
<dbReference type="GeneTree" id="ENSGT00940000157686"/>
<dbReference type="AlphaFoldDB" id="A0A8C5CJB3"/>
<dbReference type="CDD" id="cd10230">
    <property type="entry name" value="ASKHA_NBD_HSP70_HYOU1"/>
    <property type="match status" value="1"/>
</dbReference>
<dbReference type="GO" id="GO:0005524">
    <property type="term" value="F:ATP binding"/>
    <property type="evidence" value="ECO:0007669"/>
    <property type="project" value="UniProtKB-KW"/>
</dbReference>
<feature type="signal peptide" evidence="10">
    <location>
        <begin position="1"/>
        <end position="24"/>
    </location>
</feature>
<evidence type="ECO:0000313" key="11">
    <source>
        <dbReference type="Ensembl" id="ENSGMOP00000060930.1"/>
    </source>
</evidence>
<feature type="region of interest" description="Disordered" evidence="9">
    <location>
        <begin position="862"/>
        <end position="946"/>
    </location>
</feature>
<dbReference type="PANTHER" id="PTHR45639">
    <property type="entry name" value="HSC70CB, ISOFORM G-RELATED"/>
    <property type="match status" value="1"/>
</dbReference>
<dbReference type="Proteomes" id="UP000694546">
    <property type="component" value="Chromosome 7"/>
</dbReference>
<feature type="compositionally biased region" description="Low complexity" evidence="9">
    <location>
        <begin position="910"/>
        <end position="922"/>
    </location>
</feature>
<reference evidence="11" key="2">
    <citation type="submission" date="2025-09" db="UniProtKB">
        <authorList>
            <consortium name="Ensembl"/>
        </authorList>
    </citation>
    <scope>IDENTIFICATION</scope>
</reference>
<evidence type="ECO:0000256" key="6">
    <source>
        <dbReference type="ARBA" id="ARBA00022840"/>
    </source>
</evidence>
<dbReference type="Gene3D" id="2.60.34.10">
    <property type="entry name" value="Substrate Binding Domain Of DNAk, Chain A, domain 1"/>
    <property type="match status" value="1"/>
</dbReference>
<evidence type="ECO:0000256" key="8">
    <source>
        <dbReference type="ARBA" id="ARBA00040503"/>
    </source>
</evidence>
<dbReference type="SUPFAM" id="SSF53067">
    <property type="entry name" value="Actin-like ATPase domain"/>
    <property type="match status" value="2"/>
</dbReference>
<dbReference type="PANTHER" id="PTHR45639:SF3">
    <property type="entry name" value="HYPOXIA UP-REGULATED PROTEIN 1"/>
    <property type="match status" value="1"/>
</dbReference>
<protein>
    <recommendedName>
        <fullName evidence="8">Hypoxia up-regulated protein 1</fullName>
    </recommendedName>
</protein>
<dbReference type="PRINTS" id="PR00301">
    <property type="entry name" value="HEATSHOCK70"/>
</dbReference>
<feature type="compositionally biased region" description="Low complexity" evidence="9">
    <location>
        <begin position="868"/>
        <end position="884"/>
    </location>
</feature>
<comment type="similarity">
    <text evidence="2">Belongs to the heat shock protein 70 family.</text>
</comment>
<evidence type="ECO:0000256" key="1">
    <source>
        <dbReference type="ARBA" id="ARBA00004319"/>
    </source>
</evidence>
<reference evidence="11" key="1">
    <citation type="submission" date="2025-08" db="UniProtKB">
        <authorList>
            <consortium name="Ensembl"/>
        </authorList>
    </citation>
    <scope>IDENTIFICATION</scope>
</reference>
<feature type="chain" id="PRO_5047275580" description="Hypoxia up-regulated protein 1" evidence="10">
    <location>
        <begin position="25"/>
        <end position="946"/>
    </location>
</feature>
<dbReference type="InterPro" id="IPR018181">
    <property type="entry name" value="Heat_shock_70_CS"/>
</dbReference>
<dbReference type="Gene3D" id="3.30.420.40">
    <property type="match status" value="2"/>
</dbReference>
<keyword evidence="6" id="KW-0067">ATP-binding</keyword>
<dbReference type="Pfam" id="PF00012">
    <property type="entry name" value="HSP70"/>
    <property type="match status" value="1"/>
</dbReference>
<evidence type="ECO:0000256" key="2">
    <source>
        <dbReference type="ARBA" id="ARBA00007381"/>
    </source>
</evidence>
<evidence type="ECO:0000256" key="10">
    <source>
        <dbReference type="SAM" id="SignalP"/>
    </source>
</evidence>
<dbReference type="GO" id="GO:0034663">
    <property type="term" value="C:endoplasmic reticulum chaperone complex"/>
    <property type="evidence" value="ECO:0007669"/>
    <property type="project" value="TreeGrafter"/>
</dbReference>
<accession>A0A8C5CJB3</accession>
<dbReference type="GO" id="GO:1903298">
    <property type="term" value="P:negative regulation of hypoxia-induced intrinsic apoptotic signaling pathway"/>
    <property type="evidence" value="ECO:0007669"/>
    <property type="project" value="TreeGrafter"/>
</dbReference>
<dbReference type="GO" id="GO:0005788">
    <property type="term" value="C:endoplasmic reticulum lumen"/>
    <property type="evidence" value="ECO:0007669"/>
    <property type="project" value="UniProtKB-SubCell"/>
</dbReference>
<name>A0A8C5CJB3_GADMO</name>
<comment type="subcellular location">
    <subcellularLocation>
        <location evidence="1">Endoplasmic reticulum lumen</location>
    </subcellularLocation>
</comment>
<keyword evidence="3 10" id="KW-0732">Signal</keyword>
<dbReference type="InterPro" id="IPR029048">
    <property type="entry name" value="HSP70_C_sf"/>
</dbReference>
<dbReference type="GO" id="GO:0030968">
    <property type="term" value="P:endoplasmic reticulum unfolded protein response"/>
    <property type="evidence" value="ECO:0007669"/>
    <property type="project" value="TreeGrafter"/>
</dbReference>